<keyword evidence="3" id="KW-1185">Reference proteome</keyword>
<dbReference type="InterPro" id="IPR053023">
    <property type="entry name" value="FLAP_modulator"/>
</dbReference>
<dbReference type="AlphaFoldDB" id="A0ABD3UMR5"/>
<sequence length="351" mass="39057">MAAAATNFVLLKPNLKWNRYPIIQQFSMKNSCIPLKIHSNFKALSVKNGFSPCKDLNSKENQFEILAKGFVKPLEGLRKPVAGALFVGFLFFICDPNSVWAASGGRMGGGVSSSRSSSSSSMRISSSTSGGGKIGIFTKIGIAVSVIYIPHMFGEDNKYSVLKLQVGLLGLKSRSLKKDLNCIAETADTSNPMGRRYVLWETIIALLLMYPDHHRIYAHSSVHEEYFSSEGMKRFEEVSAEERGKFDEETLVNINNIKKKKKLTKLMRRSCTGTGNEYIVVTILVCAQGVHNDLLCINNNKDLKEALLKLAAISYSRRILAVEVLWTPQDEDDTLSEGEFLEDYPLLKLVL</sequence>
<dbReference type="Proteomes" id="UP001634393">
    <property type="component" value="Unassembled WGS sequence"/>
</dbReference>
<evidence type="ECO:0000256" key="1">
    <source>
        <dbReference type="SAM" id="MobiDB-lite"/>
    </source>
</evidence>
<organism evidence="2 3">
    <name type="scientific">Penstemon smallii</name>
    <dbReference type="NCBI Taxonomy" id="265156"/>
    <lineage>
        <taxon>Eukaryota</taxon>
        <taxon>Viridiplantae</taxon>
        <taxon>Streptophyta</taxon>
        <taxon>Embryophyta</taxon>
        <taxon>Tracheophyta</taxon>
        <taxon>Spermatophyta</taxon>
        <taxon>Magnoliopsida</taxon>
        <taxon>eudicotyledons</taxon>
        <taxon>Gunneridae</taxon>
        <taxon>Pentapetalae</taxon>
        <taxon>asterids</taxon>
        <taxon>lamiids</taxon>
        <taxon>Lamiales</taxon>
        <taxon>Plantaginaceae</taxon>
        <taxon>Cheloneae</taxon>
        <taxon>Penstemon</taxon>
    </lineage>
</organism>
<dbReference type="InterPro" id="IPR010903">
    <property type="entry name" value="DUF1517"/>
</dbReference>
<feature type="compositionally biased region" description="Low complexity" evidence="1">
    <location>
        <begin position="112"/>
        <end position="128"/>
    </location>
</feature>
<reference evidence="2 3" key="1">
    <citation type="submission" date="2024-12" db="EMBL/GenBank/DDBJ databases">
        <title>The unique morphological basis and parallel evolutionary history of personate flowers in Penstemon.</title>
        <authorList>
            <person name="Depatie T.H."/>
            <person name="Wessinger C.A."/>
        </authorList>
    </citation>
    <scope>NUCLEOTIDE SEQUENCE [LARGE SCALE GENOMIC DNA]</scope>
    <source>
        <strain evidence="2">WTNN_2</strain>
        <tissue evidence="2">Leaf</tissue>
    </source>
</reference>
<protein>
    <submittedName>
        <fullName evidence="2">Uncharacterized protein</fullName>
    </submittedName>
</protein>
<feature type="region of interest" description="Disordered" evidence="1">
    <location>
        <begin position="110"/>
        <end position="130"/>
    </location>
</feature>
<dbReference type="PANTHER" id="PTHR33975:SF2">
    <property type="entry name" value="MYELIN-ASSOCIATED OLIGODENDROCYTE BASIC PROTEIN"/>
    <property type="match status" value="1"/>
</dbReference>
<dbReference type="PANTHER" id="PTHR33975">
    <property type="entry name" value="MYELIN-ASSOCIATED OLIGODENDROCYTE BASIC PROTEIN"/>
    <property type="match status" value="1"/>
</dbReference>
<dbReference type="Pfam" id="PF07466">
    <property type="entry name" value="DUF1517"/>
    <property type="match status" value="1"/>
</dbReference>
<name>A0ABD3UMR5_9LAMI</name>
<gene>
    <name evidence="2" type="ORF">ACJIZ3_011570</name>
</gene>
<evidence type="ECO:0000313" key="2">
    <source>
        <dbReference type="EMBL" id="KAL3849688.1"/>
    </source>
</evidence>
<evidence type="ECO:0000313" key="3">
    <source>
        <dbReference type="Proteomes" id="UP001634393"/>
    </source>
</evidence>
<accession>A0ABD3UMR5</accession>
<comment type="caution">
    <text evidence="2">The sequence shown here is derived from an EMBL/GenBank/DDBJ whole genome shotgun (WGS) entry which is preliminary data.</text>
</comment>
<dbReference type="EMBL" id="JBJXBP010000001">
    <property type="protein sequence ID" value="KAL3849688.1"/>
    <property type="molecule type" value="Genomic_DNA"/>
</dbReference>
<proteinExistence type="predicted"/>